<feature type="signal peptide" evidence="1">
    <location>
        <begin position="1"/>
        <end position="20"/>
    </location>
</feature>
<organism evidence="2 3">
    <name type="scientific">Marinobacterium halophilum</name>
    <dbReference type="NCBI Taxonomy" id="267374"/>
    <lineage>
        <taxon>Bacteria</taxon>
        <taxon>Pseudomonadati</taxon>
        <taxon>Pseudomonadota</taxon>
        <taxon>Gammaproteobacteria</taxon>
        <taxon>Oceanospirillales</taxon>
        <taxon>Oceanospirillaceae</taxon>
        <taxon>Marinobacterium</taxon>
    </lineage>
</organism>
<evidence type="ECO:0000313" key="2">
    <source>
        <dbReference type="EMBL" id="PSL13206.1"/>
    </source>
</evidence>
<dbReference type="OrthoDB" id="9796962at2"/>
<keyword evidence="1" id="KW-0732">Signal</keyword>
<dbReference type="RefSeq" id="WP_106591993.1">
    <property type="nucleotide sequence ID" value="NZ_PYGI01000013.1"/>
</dbReference>
<name>A0A2P8EUR1_9GAMM</name>
<dbReference type="Proteomes" id="UP000242133">
    <property type="component" value="Unassembled WGS sequence"/>
</dbReference>
<evidence type="ECO:0008006" key="4">
    <source>
        <dbReference type="Google" id="ProtNLM"/>
    </source>
</evidence>
<dbReference type="Gene3D" id="2.60.40.1890">
    <property type="entry name" value="PCu(A)C copper chaperone"/>
    <property type="match status" value="1"/>
</dbReference>
<sequence length="156" mass="16765">MKRLLTFITTGCLLSSNLFAADVQVDSAYVRATPPGQINSAVFMQIQNQGDATALVGANSPAAKVVELHTHQHDQGVMRMRKVETIALPHATQVNFAPGGMHIMLIGLKAPLQADTRIDMTLNFADGTEQQLSVPVQHVMPTGMKQGTPMSHGAHQ</sequence>
<dbReference type="AlphaFoldDB" id="A0A2P8EUR1"/>
<accession>A0A2P8EUR1</accession>
<dbReference type="PANTHER" id="PTHR36302:SF1">
    <property type="entry name" value="COPPER CHAPERONE PCU(A)C"/>
    <property type="match status" value="1"/>
</dbReference>
<dbReference type="InterPro" id="IPR007410">
    <property type="entry name" value="LpqE-like"/>
</dbReference>
<evidence type="ECO:0000313" key="3">
    <source>
        <dbReference type="Proteomes" id="UP000242133"/>
    </source>
</evidence>
<keyword evidence="3" id="KW-1185">Reference proteome</keyword>
<evidence type="ECO:0000256" key="1">
    <source>
        <dbReference type="SAM" id="SignalP"/>
    </source>
</evidence>
<protein>
    <recommendedName>
        <fullName evidence="4">Copper(I)-binding protein</fullName>
    </recommendedName>
</protein>
<dbReference type="InterPro" id="IPR036182">
    <property type="entry name" value="PCuAC_sf"/>
</dbReference>
<dbReference type="SUPFAM" id="SSF110087">
    <property type="entry name" value="DR1885-like metal-binding protein"/>
    <property type="match status" value="1"/>
</dbReference>
<proteinExistence type="predicted"/>
<dbReference type="InterPro" id="IPR058248">
    <property type="entry name" value="Lxx211020-like"/>
</dbReference>
<reference evidence="2 3" key="1">
    <citation type="submission" date="2018-03" db="EMBL/GenBank/DDBJ databases">
        <title>Genomic Encyclopedia of Archaeal and Bacterial Type Strains, Phase II (KMG-II): from individual species to whole genera.</title>
        <authorList>
            <person name="Goeker M."/>
        </authorList>
    </citation>
    <scope>NUCLEOTIDE SEQUENCE [LARGE SCALE GENOMIC DNA]</scope>
    <source>
        <strain evidence="2 3">DSM 17586</strain>
    </source>
</reference>
<dbReference type="PANTHER" id="PTHR36302">
    <property type="entry name" value="BLR7088 PROTEIN"/>
    <property type="match status" value="1"/>
</dbReference>
<dbReference type="EMBL" id="PYGI01000013">
    <property type="protein sequence ID" value="PSL13206.1"/>
    <property type="molecule type" value="Genomic_DNA"/>
</dbReference>
<dbReference type="Pfam" id="PF04314">
    <property type="entry name" value="PCuAC"/>
    <property type="match status" value="1"/>
</dbReference>
<feature type="chain" id="PRO_5015104268" description="Copper(I)-binding protein" evidence="1">
    <location>
        <begin position="21"/>
        <end position="156"/>
    </location>
</feature>
<comment type="caution">
    <text evidence="2">The sequence shown here is derived from an EMBL/GenBank/DDBJ whole genome shotgun (WGS) entry which is preliminary data.</text>
</comment>
<gene>
    <name evidence="2" type="ORF">CLV44_11335</name>
</gene>